<gene>
    <name evidence="1" type="ORF">AVDCRST_MAG02-3123</name>
</gene>
<sequence>MRRPLSPNQRRRVERLVREKEERCGLCGSTGLRCEEDAATFVGGGFNVRVLCTSTGAEAHAGGFGLARDYSLTPEEARRVGLG</sequence>
<protein>
    <submittedName>
        <fullName evidence="1">Uncharacterized protein</fullName>
    </submittedName>
</protein>
<organism evidence="1">
    <name type="scientific">uncultured Rubrobacteraceae bacterium</name>
    <dbReference type="NCBI Taxonomy" id="349277"/>
    <lineage>
        <taxon>Bacteria</taxon>
        <taxon>Bacillati</taxon>
        <taxon>Actinomycetota</taxon>
        <taxon>Rubrobacteria</taxon>
        <taxon>Rubrobacterales</taxon>
        <taxon>Rubrobacteraceae</taxon>
        <taxon>environmental samples</taxon>
    </lineage>
</organism>
<reference evidence="1" key="1">
    <citation type="submission" date="2020-02" db="EMBL/GenBank/DDBJ databases">
        <authorList>
            <person name="Meier V. D."/>
        </authorList>
    </citation>
    <scope>NUCLEOTIDE SEQUENCE</scope>
    <source>
        <strain evidence="1">AVDCRST_MAG02</strain>
    </source>
</reference>
<name>A0A6J4R5C3_9ACTN</name>
<proteinExistence type="predicted"/>
<dbReference type="AlphaFoldDB" id="A0A6J4R5C3"/>
<evidence type="ECO:0000313" key="1">
    <source>
        <dbReference type="EMBL" id="CAA9461910.1"/>
    </source>
</evidence>
<dbReference type="EMBL" id="CADCVH010000079">
    <property type="protein sequence ID" value="CAA9461910.1"/>
    <property type="molecule type" value="Genomic_DNA"/>
</dbReference>
<accession>A0A6J4R5C3</accession>